<comment type="function">
    <text evidence="5">Toxic component of a toxin-antitoxin (TA) system. An RNase.</text>
</comment>
<keyword evidence="4 5" id="KW-0378">Hydrolase</keyword>
<keyword evidence="5" id="KW-0800">Toxin</keyword>
<keyword evidence="5" id="KW-0460">Magnesium</keyword>
<comment type="similarity">
    <text evidence="5">Belongs to the PINc/VapC protein family.</text>
</comment>
<dbReference type="EMBL" id="JAUKVY010000010">
    <property type="protein sequence ID" value="MDO1533704.1"/>
    <property type="molecule type" value="Genomic_DNA"/>
</dbReference>
<evidence type="ECO:0000256" key="1">
    <source>
        <dbReference type="ARBA" id="ARBA00022649"/>
    </source>
</evidence>
<keyword evidence="2 5" id="KW-0540">Nuclease</keyword>
<dbReference type="InterPro" id="IPR002716">
    <property type="entry name" value="PIN_dom"/>
</dbReference>
<dbReference type="SUPFAM" id="SSF88723">
    <property type="entry name" value="PIN domain-like"/>
    <property type="match status" value="1"/>
</dbReference>
<reference evidence="7" key="1">
    <citation type="submission" date="2023-06" db="EMBL/GenBank/DDBJ databases">
        <authorList>
            <person name="Jiang Y."/>
            <person name="Liu Q."/>
        </authorList>
    </citation>
    <scope>NUCLEOTIDE SEQUENCE</scope>
    <source>
        <strain evidence="7">CGMCC 1.12090</strain>
    </source>
</reference>
<proteinExistence type="inferred from homology"/>
<keyword evidence="3 5" id="KW-0479">Metal-binding</keyword>
<dbReference type="HAMAP" id="MF_00265">
    <property type="entry name" value="VapC_Nob1"/>
    <property type="match status" value="1"/>
</dbReference>
<dbReference type="Pfam" id="PF01850">
    <property type="entry name" value="PIN"/>
    <property type="match status" value="1"/>
</dbReference>
<name>A0ABT8S613_9BURK</name>
<comment type="caution">
    <text evidence="7">The sequence shown here is derived from an EMBL/GenBank/DDBJ whole genome shotgun (WGS) entry which is preliminary data.</text>
</comment>
<dbReference type="PANTHER" id="PTHR38826">
    <property type="entry name" value="RIBONUCLEASE VAPC13"/>
    <property type="match status" value="1"/>
</dbReference>
<organism evidence="7 8">
    <name type="scientific">Variovorax ginsengisoli</name>
    <dbReference type="NCBI Taxonomy" id="363844"/>
    <lineage>
        <taxon>Bacteria</taxon>
        <taxon>Pseudomonadati</taxon>
        <taxon>Pseudomonadota</taxon>
        <taxon>Betaproteobacteria</taxon>
        <taxon>Burkholderiales</taxon>
        <taxon>Comamonadaceae</taxon>
        <taxon>Variovorax</taxon>
    </lineage>
</organism>
<evidence type="ECO:0000256" key="3">
    <source>
        <dbReference type="ARBA" id="ARBA00022723"/>
    </source>
</evidence>
<evidence type="ECO:0000259" key="6">
    <source>
        <dbReference type="Pfam" id="PF01850"/>
    </source>
</evidence>
<evidence type="ECO:0000313" key="7">
    <source>
        <dbReference type="EMBL" id="MDO1533704.1"/>
    </source>
</evidence>
<protein>
    <recommendedName>
        <fullName evidence="5">Ribonuclease VapC</fullName>
        <shortName evidence="5">RNase VapC</shortName>
        <ecNumber evidence="5">3.1.-.-</ecNumber>
    </recommendedName>
    <alternativeName>
        <fullName evidence="5">Toxin VapC</fullName>
    </alternativeName>
</protein>
<feature type="binding site" evidence="5">
    <location>
        <position position="96"/>
    </location>
    <ligand>
        <name>Mg(2+)</name>
        <dbReference type="ChEBI" id="CHEBI:18420"/>
    </ligand>
</feature>
<comment type="cofactor">
    <cofactor evidence="5">
        <name>Mg(2+)</name>
        <dbReference type="ChEBI" id="CHEBI:18420"/>
    </cofactor>
</comment>
<keyword evidence="8" id="KW-1185">Reference proteome</keyword>
<gene>
    <name evidence="5" type="primary">vapC</name>
    <name evidence="7" type="ORF">Q2T77_15530</name>
</gene>
<dbReference type="CDD" id="cd18692">
    <property type="entry name" value="PIN_VapC-like"/>
    <property type="match status" value="1"/>
</dbReference>
<evidence type="ECO:0000256" key="5">
    <source>
        <dbReference type="HAMAP-Rule" id="MF_00265"/>
    </source>
</evidence>
<dbReference type="InterPro" id="IPR029060">
    <property type="entry name" value="PIN-like_dom_sf"/>
</dbReference>
<dbReference type="PANTHER" id="PTHR38826:SF5">
    <property type="entry name" value="RIBONUCLEASE VAPC13"/>
    <property type="match status" value="1"/>
</dbReference>
<keyword evidence="1 5" id="KW-1277">Toxin-antitoxin system</keyword>
<evidence type="ECO:0000256" key="2">
    <source>
        <dbReference type="ARBA" id="ARBA00022722"/>
    </source>
</evidence>
<feature type="binding site" evidence="5">
    <location>
        <position position="8"/>
    </location>
    <ligand>
        <name>Mg(2+)</name>
        <dbReference type="ChEBI" id="CHEBI:18420"/>
    </ligand>
</feature>
<dbReference type="Gene3D" id="3.40.50.1010">
    <property type="entry name" value="5'-nuclease"/>
    <property type="match status" value="1"/>
</dbReference>
<dbReference type="InterPro" id="IPR052106">
    <property type="entry name" value="PINc/VapC_TA"/>
</dbReference>
<sequence length="137" mass="15250">MSAERFVDTNVVLYLLSHDGKKADRAEAVLAEGPVVSVQVLNEFTNVARRKLGMSWTDIGDFSELLRALCRVEPITIATHDLGRQLAERYQLSVYDSMIAASALLAGCETLYSEDMHAGLRVEDRLTIENPFDGRPH</sequence>
<dbReference type="EC" id="3.1.-.-" evidence="5"/>
<feature type="domain" description="PIN" evidence="6">
    <location>
        <begin position="6"/>
        <end position="115"/>
    </location>
</feature>
<dbReference type="Proteomes" id="UP001169027">
    <property type="component" value="Unassembled WGS sequence"/>
</dbReference>
<accession>A0ABT8S613</accession>
<evidence type="ECO:0000313" key="8">
    <source>
        <dbReference type="Proteomes" id="UP001169027"/>
    </source>
</evidence>
<dbReference type="InterPro" id="IPR022907">
    <property type="entry name" value="VapC_family"/>
</dbReference>
<evidence type="ECO:0000256" key="4">
    <source>
        <dbReference type="ARBA" id="ARBA00022801"/>
    </source>
</evidence>